<name>A0ABQ7GQH5_DUNSA</name>
<proteinExistence type="predicted"/>
<feature type="compositionally biased region" description="Basic and acidic residues" evidence="1">
    <location>
        <begin position="163"/>
        <end position="189"/>
    </location>
</feature>
<dbReference type="EMBL" id="MU069643">
    <property type="protein sequence ID" value="KAF5836783.1"/>
    <property type="molecule type" value="Genomic_DNA"/>
</dbReference>
<comment type="caution">
    <text evidence="2">The sequence shown here is derived from an EMBL/GenBank/DDBJ whole genome shotgun (WGS) entry which is preliminary data.</text>
</comment>
<accession>A0ABQ7GQH5</accession>
<feature type="compositionally biased region" description="Basic and acidic residues" evidence="1">
    <location>
        <begin position="378"/>
        <end position="391"/>
    </location>
</feature>
<reference evidence="2" key="1">
    <citation type="submission" date="2017-08" db="EMBL/GenBank/DDBJ databases">
        <authorList>
            <person name="Polle J.E."/>
            <person name="Barry K."/>
            <person name="Cushman J."/>
            <person name="Schmutz J."/>
            <person name="Tran D."/>
            <person name="Hathwaick L.T."/>
            <person name="Yim W.C."/>
            <person name="Jenkins J."/>
            <person name="Mckie-Krisberg Z.M."/>
            <person name="Prochnik S."/>
            <person name="Lindquist E."/>
            <person name="Dockter R.B."/>
            <person name="Adam C."/>
            <person name="Molina H."/>
            <person name="Bunkerborg J."/>
            <person name="Jin E."/>
            <person name="Buchheim M."/>
            <person name="Magnuson J."/>
        </authorList>
    </citation>
    <scope>NUCLEOTIDE SEQUENCE</scope>
    <source>
        <strain evidence="2">CCAP 19/18</strain>
    </source>
</reference>
<feature type="compositionally biased region" description="Basic and acidic residues" evidence="1">
    <location>
        <begin position="15"/>
        <end position="26"/>
    </location>
</feature>
<organism evidence="2 3">
    <name type="scientific">Dunaliella salina</name>
    <name type="common">Green alga</name>
    <name type="synonym">Protococcus salinus</name>
    <dbReference type="NCBI Taxonomy" id="3046"/>
    <lineage>
        <taxon>Eukaryota</taxon>
        <taxon>Viridiplantae</taxon>
        <taxon>Chlorophyta</taxon>
        <taxon>core chlorophytes</taxon>
        <taxon>Chlorophyceae</taxon>
        <taxon>CS clade</taxon>
        <taxon>Chlamydomonadales</taxon>
        <taxon>Dunaliellaceae</taxon>
        <taxon>Dunaliella</taxon>
    </lineage>
</organism>
<evidence type="ECO:0000256" key="1">
    <source>
        <dbReference type="SAM" id="MobiDB-lite"/>
    </source>
</evidence>
<sequence length="560" mass="61254">MKEGLQGLGFGGGGRSDEGPWKKHADAAPSLFVRQGEGLPAPSRVNAEQSTKREREERASRVAQRMAELKEQNANKGNGGKQQSRDQDSWDPGTSGRHEQEDRPGTRASTKAVQSEGKADLHYDSRGDPYRDGSSRRREEEGRRERDGLSERREGGRSGSGSSRRERERSSRIDEEERGSSRRHEDRHGHTIGSGTKRGERFAEHSGRRHGESSRGADDRHYRGSGRRDSSREGRKGGREEGSRGSKLKEQSHAASGQKQGKRVCVCVCVCVCEMTLQEKLQARTRFALSEAERASRKRSRQEEVEDEEVARAQGRESGGGPVRQWTRYNFNPQAPLAQESQAKAGDLGARDTATTAIELGVDKDGETLNPMGFSQTRETEEMKKRDEDHTAAIWGAHSNPFSKAQSHQEQQQQRQVKLSSPVAADRCTDHADEGGQEQGQSRAGAQSVDEAEALAELARREGWTAEDAPVVVMEEEHAAPSASPGGAEASQEAEAVAETIRSQHKGLSWRERANAAKARKSAAAPPAPPVASAPALQLSWRDKAKARGGRAMAASNVLE</sequence>
<feature type="region of interest" description="Disordered" evidence="1">
    <location>
        <begin position="364"/>
        <end position="560"/>
    </location>
</feature>
<feature type="compositionally biased region" description="Basic and acidic residues" evidence="1">
    <location>
        <begin position="197"/>
        <end position="252"/>
    </location>
</feature>
<protein>
    <submittedName>
        <fullName evidence="2">Uncharacterized protein</fullName>
    </submittedName>
</protein>
<evidence type="ECO:0000313" key="3">
    <source>
        <dbReference type="Proteomes" id="UP000815325"/>
    </source>
</evidence>
<gene>
    <name evidence="2" type="ORF">DUNSADRAFT_5410</name>
</gene>
<feature type="region of interest" description="Disordered" evidence="1">
    <location>
        <begin position="289"/>
        <end position="332"/>
    </location>
</feature>
<feature type="compositionally biased region" description="Low complexity" evidence="1">
    <location>
        <begin position="480"/>
        <end position="499"/>
    </location>
</feature>
<dbReference type="Proteomes" id="UP000815325">
    <property type="component" value="Unassembled WGS sequence"/>
</dbReference>
<feature type="region of interest" description="Disordered" evidence="1">
    <location>
        <begin position="1"/>
        <end position="262"/>
    </location>
</feature>
<feature type="compositionally biased region" description="Basic and acidic residues" evidence="1">
    <location>
        <begin position="96"/>
        <end position="105"/>
    </location>
</feature>
<feature type="compositionally biased region" description="Low complexity" evidence="1">
    <location>
        <begin position="550"/>
        <end position="560"/>
    </location>
</feature>
<feature type="compositionally biased region" description="Basic and acidic residues" evidence="1">
    <location>
        <begin position="117"/>
        <end position="156"/>
    </location>
</feature>
<feature type="compositionally biased region" description="Low complexity" evidence="1">
    <location>
        <begin position="406"/>
        <end position="416"/>
    </location>
</feature>
<evidence type="ECO:0000313" key="2">
    <source>
        <dbReference type="EMBL" id="KAF5836783.1"/>
    </source>
</evidence>
<feature type="compositionally biased region" description="Basic and acidic residues" evidence="1">
    <location>
        <begin position="50"/>
        <end position="60"/>
    </location>
</feature>
<feature type="compositionally biased region" description="Gly residues" evidence="1">
    <location>
        <begin position="1"/>
        <end position="14"/>
    </location>
</feature>
<keyword evidence="3" id="KW-1185">Reference proteome</keyword>